<name>A0A4R3KU71_9FIRM</name>
<comment type="caution">
    <text evidence="1">The sequence shown here is derived from an EMBL/GenBank/DDBJ whole genome shotgun (WGS) entry which is preliminary data.</text>
</comment>
<protein>
    <submittedName>
        <fullName evidence="1">Uncharacterized protein</fullName>
    </submittedName>
</protein>
<evidence type="ECO:0000313" key="1">
    <source>
        <dbReference type="EMBL" id="TCS88520.1"/>
    </source>
</evidence>
<keyword evidence="2" id="KW-1185">Reference proteome</keyword>
<dbReference type="RefSeq" id="WP_132028021.1">
    <property type="nucleotide sequence ID" value="NZ_CP068564.1"/>
</dbReference>
<gene>
    <name evidence="1" type="ORF">EDD65_10853</name>
</gene>
<accession>A0A4R3KU71</accession>
<dbReference type="EMBL" id="SMAE01000008">
    <property type="protein sequence ID" value="TCS88520.1"/>
    <property type="molecule type" value="Genomic_DNA"/>
</dbReference>
<sequence>MKIYILDKILEYCNSEDIIDEIFNKIDSIINSTNLVFSHLIIDGIDVYDNYYDYFLDNIKNIEEVRVVTKTIKGISQDIILSTIDYIDRVVPEIEILADEFYKQPLQGSWNKLIQLLEGIKWIIDSFVIIDSNPELKDIVNSYEEWNLYAKDIHELGGLIREFEEILENSDFVSTADILSYEIAPLFKEMKEKLGKLVLEKVDMNAGR</sequence>
<evidence type="ECO:0000313" key="2">
    <source>
        <dbReference type="Proteomes" id="UP000294567"/>
    </source>
</evidence>
<dbReference type="OrthoDB" id="1683192at2"/>
<dbReference type="AlphaFoldDB" id="A0A4R3KU71"/>
<dbReference type="Proteomes" id="UP000294567">
    <property type="component" value="Unassembled WGS sequence"/>
</dbReference>
<reference evidence="1 2" key="1">
    <citation type="submission" date="2019-03" db="EMBL/GenBank/DDBJ databases">
        <title>Genomic Encyclopedia of Type Strains, Phase IV (KMG-IV): sequencing the most valuable type-strain genomes for metagenomic binning, comparative biology and taxonomic classification.</title>
        <authorList>
            <person name="Goeker M."/>
        </authorList>
    </citation>
    <scope>NUCLEOTIDE SEQUENCE [LARGE SCALE GENOMIC DNA]</scope>
    <source>
        <strain evidence="1 2">DSM 26752</strain>
    </source>
</reference>
<organism evidence="1 2">
    <name type="scientific">Keratinibaculum paraultunense</name>
    <dbReference type="NCBI Taxonomy" id="1278232"/>
    <lineage>
        <taxon>Bacteria</taxon>
        <taxon>Bacillati</taxon>
        <taxon>Bacillota</taxon>
        <taxon>Tissierellia</taxon>
        <taxon>Tissierellales</taxon>
        <taxon>Tepidimicrobiaceae</taxon>
        <taxon>Keratinibaculum</taxon>
    </lineage>
</organism>
<proteinExistence type="predicted"/>